<name>A0A8H6S836_9AGAR</name>
<protein>
    <submittedName>
        <fullName evidence="1">DOPA 4,5-dioxygenase</fullName>
    </submittedName>
</protein>
<dbReference type="RefSeq" id="XP_037215961.1">
    <property type="nucleotide sequence ID" value="XM_037366567.1"/>
</dbReference>
<dbReference type="PANTHER" id="PTHR36423">
    <property type="entry name" value="AFR070WP"/>
    <property type="match status" value="1"/>
</dbReference>
<dbReference type="Proteomes" id="UP000636479">
    <property type="component" value="Unassembled WGS sequence"/>
</dbReference>
<evidence type="ECO:0000313" key="1">
    <source>
        <dbReference type="EMBL" id="KAF7294598.1"/>
    </source>
</evidence>
<gene>
    <name evidence="1" type="ORF">MIND_00996400</name>
</gene>
<comment type="caution">
    <text evidence="1">The sequence shown here is derived from an EMBL/GenBank/DDBJ whole genome shotgun (WGS) entry which is preliminary data.</text>
</comment>
<dbReference type="EMBL" id="JACAZF010000009">
    <property type="protein sequence ID" value="KAF7294598.1"/>
    <property type="molecule type" value="Genomic_DNA"/>
</dbReference>
<keyword evidence="1" id="KW-0560">Oxidoreductase</keyword>
<organism evidence="1 2">
    <name type="scientific">Mycena indigotica</name>
    <dbReference type="NCBI Taxonomy" id="2126181"/>
    <lineage>
        <taxon>Eukaryota</taxon>
        <taxon>Fungi</taxon>
        <taxon>Dikarya</taxon>
        <taxon>Basidiomycota</taxon>
        <taxon>Agaricomycotina</taxon>
        <taxon>Agaricomycetes</taxon>
        <taxon>Agaricomycetidae</taxon>
        <taxon>Agaricales</taxon>
        <taxon>Marasmiineae</taxon>
        <taxon>Mycenaceae</taxon>
        <taxon>Mycena</taxon>
    </lineage>
</organism>
<dbReference type="SUPFAM" id="SSF143410">
    <property type="entry name" value="DOPA-like"/>
    <property type="match status" value="1"/>
</dbReference>
<dbReference type="InterPro" id="IPR014980">
    <property type="entry name" value="DOPA_dioxygen"/>
</dbReference>
<dbReference type="GO" id="GO:0051213">
    <property type="term" value="F:dioxygenase activity"/>
    <property type="evidence" value="ECO:0007669"/>
    <property type="project" value="UniProtKB-KW"/>
</dbReference>
<dbReference type="InterPro" id="IPR023389">
    <property type="entry name" value="DOPA-like_sf"/>
</dbReference>
<dbReference type="PANTHER" id="PTHR36423:SF2">
    <property type="entry name" value="AFR070WP"/>
    <property type="match status" value="1"/>
</dbReference>
<accession>A0A8H6S836</accession>
<dbReference type="Pfam" id="PF08883">
    <property type="entry name" value="DOPA_dioxygen"/>
    <property type="match status" value="1"/>
</dbReference>
<sequence>MNFNYSGRRPATDLKTVLKTEIKEWHFHIYFHQTNAEERQYALELRDAILCLRRDGAFVAVPLFRVNEVPMGPHPVGSYEVWVPSETFASVYSYLCMNRGPLSILVHPITREERMKVLFCLMPADVVSDHDSRSSWIGPPFPLDLTKLPILTVTVPLQYPSLSTTRVDPVLSPTLNISLEVGYSSNNPYMSLEDRAALGANVEKMLLKEKDAARAPMAS</sequence>
<proteinExistence type="predicted"/>
<dbReference type="Gene3D" id="3.30.70.1240">
    <property type="entry name" value="DOPA-like domains"/>
    <property type="match status" value="1"/>
</dbReference>
<keyword evidence="2" id="KW-1185">Reference proteome</keyword>
<keyword evidence="1" id="KW-0223">Dioxygenase</keyword>
<dbReference type="AlphaFoldDB" id="A0A8H6S836"/>
<dbReference type="OrthoDB" id="9970095at2759"/>
<reference evidence="1" key="1">
    <citation type="submission" date="2020-05" db="EMBL/GenBank/DDBJ databases">
        <title>Mycena genomes resolve the evolution of fungal bioluminescence.</title>
        <authorList>
            <person name="Tsai I.J."/>
        </authorList>
    </citation>
    <scope>NUCLEOTIDE SEQUENCE</scope>
    <source>
        <strain evidence="1">171206Taipei</strain>
    </source>
</reference>
<evidence type="ECO:0000313" key="2">
    <source>
        <dbReference type="Proteomes" id="UP000636479"/>
    </source>
</evidence>
<dbReference type="GeneID" id="59349083"/>